<evidence type="ECO:0000256" key="6">
    <source>
        <dbReference type="ARBA" id="ARBA00022606"/>
    </source>
</evidence>
<dbReference type="InterPro" id="IPR013767">
    <property type="entry name" value="PAS_fold"/>
</dbReference>
<reference evidence="24" key="1">
    <citation type="submission" date="2021-02" db="EMBL/GenBank/DDBJ databases">
        <title>Skermanella TT6 skin isolate.</title>
        <authorList>
            <person name="Lee K."/>
            <person name="Ganzorig M."/>
        </authorList>
    </citation>
    <scope>NUCLEOTIDE SEQUENCE</scope>
    <source>
        <strain evidence="24">TT6</strain>
    </source>
</reference>
<keyword evidence="19" id="KW-0472">Membrane</keyword>
<comment type="subcellular location">
    <subcellularLocation>
        <location evidence="2">Membrane</location>
    </subcellularLocation>
</comment>
<dbReference type="SUPFAM" id="SSF55874">
    <property type="entry name" value="ATPase domain of HSP90 chaperone/DNA topoisomerase II/histidine kinase"/>
    <property type="match status" value="1"/>
</dbReference>
<dbReference type="Gene3D" id="3.30.565.10">
    <property type="entry name" value="Histidine kinase-like ATPase, C-terminal domain"/>
    <property type="match status" value="1"/>
</dbReference>
<evidence type="ECO:0000256" key="7">
    <source>
        <dbReference type="ARBA" id="ARBA00022630"/>
    </source>
</evidence>
<keyword evidence="4" id="KW-0600">Photoreceptor protein</keyword>
<evidence type="ECO:0000256" key="8">
    <source>
        <dbReference type="ARBA" id="ARBA00022643"/>
    </source>
</evidence>
<evidence type="ECO:0000259" key="23">
    <source>
        <dbReference type="PROSITE" id="PS50885"/>
    </source>
</evidence>
<feature type="transmembrane region" description="Helical" evidence="19">
    <location>
        <begin position="278"/>
        <end position="297"/>
    </location>
</feature>
<dbReference type="InterPro" id="IPR001789">
    <property type="entry name" value="Sig_transdc_resp-reg_receiver"/>
</dbReference>
<feature type="domain" description="Response regulatory" evidence="20">
    <location>
        <begin position="828"/>
        <end position="939"/>
    </location>
</feature>
<keyword evidence="8" id="KW-0288">FMN</keyword>
<evidence type="ECO:0000259" key="21">
    <source>
        <dbReference type="PROSITE" id="PS50112"/>
    </source>
</evidence>
<evidence type="ECO:0000256" key="10">
    <source>
        <dbReference type="ARBA" id="ARBA00022737"/>
    </source>
</evidence>
<dbReference type="CDD" id="cd06225">
    <property type="entry name" value="HAMP"/>
    <property type="match status" value="1"/>
</dbReference>
<evidence type="ECO:0000313" key="25">
    <source>
        <dbReference type="Proteomes" id="UP000595197"/>
    </source>
</evidence>
<dbReference type="CDD" id="cd12914">
    <property type="entry name" value="PDC1_DGC_like"/>
    <property type="match status" value="1"/>
</dbReference>
<evidence type="ECO:0000256" key="19">
    <source>
        <dbReference type="SAM" id="Phobius"/>
    </source>
</evidence>
<geneLocation type="plasmid" evidence="24 25">
    <name>pTT6-2</name>
</geneLocation>
<feature type="domain" description="PAS" evidence="21">
    <location>
        <begin position="357"/>
        <end position="427"/>
    </location>
</feature>
<feature type="coiled-coil region" evidence="18">
    <location>
        <begin position="24"/>
        <end position="51"/>
    </location>
</feature>
<dbReference type="CDD" id="cd00130">
    <property type="entry name" value="PAS"/>
    <property type="match status" value="2"/>
</dbReference>
<dbReference type="Pfam" id="PF07536">
    <property type="entry name" value="HWE_HK"/>
    <property type="match status" value="1"/>
</dbReference>
<dbReference type="Gene3D" id="6.10.340.10">
    <property type="match status" value="1"/>
</dbReference>
<protein>
    <recommendedName>
        <fullName evidence="3">histidine kinase</fullName>
        <ecNumber evidence="3">2.7.13.3</ecNumber>
    </recommendedName>
</protein>
<dbReference type="SMART" id="SM00086">
    <property type="entry name" value="PAC"/>
    <property type="match status" value="2"/>
</dbReference>
<dbReference type="CDD" id="cd12915">
    <property type="entry name" value="PDC2_DGC_like"/>
    <property type="match status" value="1"/>
</dbReference>
<comment type="catalytic activity">
    <reaction evidence="1">
        <text>ATP + protein L-histidine = ADP + protein N-phospho-L-histidine.</text>
        <dbReference type="EC" id="2.7.13.3"/>
    </reaction>
</comment>
<dbReference type="InterPro" id="IPR035965">
    <property type="entry name" value="PAS-like_dom_sf"/>
</dbReference>
<dbReference type="RefSeq" id="WP_201083032.1">
    <property type="nucleotide sequence ID" value="NZ_CP067422.1"/>
</dbReference>
<keyword evidence="14" id="KW-0157">Chromophore</keyword>
<dbReference type="PANTHER" id="PTHR41523">
    <property type="entry name" value="TWO-COMPONENT SYSTEM SENSOR PROTEIN"/>
    <property type="match status" value="1"/>
</dbReference>
<evidence type="ECO:0000256" key="15">
    <source>
        <dbReference type="ARBA" id="ARBA00023026"/>
    </source>
</evidence>
<evidence type="ECO:0000256" key="4">
    <source>
        <dbReference type="ARBA" id="ARBA00022543"/>
    </source>
</evidence>
<dbReference type="InterPro" id="IPR001610">
    <property type="entry name" value="PAC"/>
</dbReference>
<evidence type="ECO:0000256" key="2">
    <source>
        <dbReference type="ARBA" id="ARBA00004370"/>
    </source>
</evidence>
<evidence type="ECO:0000256" key="12">
    <source>
        <dbReference type="ARBA" id="ARBA00022777"/>
    </source>
</evidence>
<accession>A0ABX7BGW8</accession>
<evidence type="ECO:0000256" key="14">
    <source>
        <dbReference type="ARBA" id="ARBA00022991"/>
    </source>
</evidence>
<dbReference type="PROSITE" id="PS50113">
    <property type="entry name" value="PAC"/>
    <property type="match status" value="2"/>
</dbReference>
<dbReference type="InterPro" id="IPR011006">
    <property type="entry name" value="CheY-like_superfamily"/>
</dbReference>
<dbReference type="PROSITE" id="PS50885">
    <property type="entry name" value="HAMP"/>
    <property type="match status" value="1"/>
</dbReference>
<dbReference type="NCBIfam" id="TIGR00229">
    <property type="entry name" value="sensory_box"/>
    <property type="match status" value="2"/>
</dbReference>
<feature type="domain" description="HAMP" evidence="23">
    <location>
        <begin position="299"/>
        <end position="352"/>
    </location>
</feature>
<keyword evidence="18" id="KW-0175">Coiled coil</keyword>
<dbReference type="PROSITE" id="PS50112">
    <property type="entry name" value="PAS"/>
    <property type="match status" value="2"/>
</dbReference>
<keyword evidence="24" id="KW-0614">Plasmid</keyword>
<evidence type="ECO:0000256" key="13">
    <source>
        <dbReference type="ARBA" id="ARBA00022840"/>
    </source>
</evidence>
<dbReference type="SMART" id="SM00091">
    <property type="entry name" value="PAS"/>
    <property type="match status" value="2"/>
</dbReference>
<dbReference type="Gene3D" id="3.40.50.2300">
    <property type="match status" value="1"/>
</dbReference>
<keyword evidence="13" id="KW-0067">ATP-binding</keyword>
<evidence type="ECO:0000256" key="1">
    <source>
        <dbReference type="ARBA" id="ARBA00000085"/>
    </source>
</evidence>
<name>A0ABX7BGW8_9PROT</name>
<dbReference type="Pfam" id="PF13188">
    <property type="entry name" value="PAS_8"/>
    <property type="match status" value="1"/>
</dbReference>
<feature type="domain" description="PAC" evidence="22">
    <location>
        <begin position="434"/>
        <end position="485"/>
    </location>
</feature>
<dbReference type="SUPFAM" id="SSF52172">
    <property type="entry name" value="CheY-like"/>
    <property type="match status" value="1"/>
</dbReference>
<keyword evidence="7" id="KW-0285">Flavoprotein</keyword>
<dbReference type="SUPFAM" id="SSF55785">
    <property type="entry name" value="PYP-like sensor domain (PAS domain)"/>
    <property type="match status" value="2"/>
</dbReference>
<keyword evidence="6" id="KW-0716">Sensory transduction</keyword>
<dbReference type="InterPro" id="IPR003660">
    <property type="entry name" value="HAMP_dom"/>
</dbReference>
<dbReference type="InterPro" id="IPR000014">
    <property type="entry name" value="PAS"/>
</dbReference>
<sequence length="950" mass="102137">MKLPHRLLAVIALALLPISALQIFNALQREKQQTEQTYAETQRLLQLIEDEQRGTVSGIQRILATLRQTPEVAQDGAGTCQSLMDRLRAEYPPYLDIYVTDRRGTVTCASDRKALGVDVSFRAHVRTALAGGDFFIGNHIVTRTTGRHALPFSLPYRSFDTGEVSGAVIALLDTAWLESYLAGKPLPPSAVLTVADREGTVIARVPHRQEAIGSKLPAGFLDLLDRGDAGVERVRGSDGLVRLVAFSPVGNRLEGLFMSVGIDEEAALGDIRRGRDGALALLAVIAACTAAAILWIGRWYIEDPAALLAGAADRWRSGDLTARAAVPATAVEFAELAEDFNAMADSLDARGRELRASEGQHRAVFETAVDAMVVIDEQGTIHGSNPAAARIFGYSGAEMLGRNVAMLMAGEDHAGHDGYLGNYLRTGVRRIIGIGREVEGRRSDGSLFPLELSIAEWRGLDGGRYFTGIMRNISARRAAEREVEEERSRLRRVIENAPFPAIVHADTGEVLHVSRAWLDITGYTREDLATIGAWAERAYGEARSTTMADIDRLYALDRPVDEGEYVIRTAEGNKRIWAFRSAPVGGDSSGRRLVVSMAVDITERRDSEERLKLLMREVDHRAKNALMVVQSIVQLSRSEDPVRFTEAVEGRIQAMSRAHSLLAAARWSGADLRHLLMEELAAYGGGDRLVLEGPPVSIRPEATQAVSLALHELTTNAVKYGALSDGEGRVRVSWALPEPEEILCIRWEEVGGPAIDGVPAHEGFGSVLLRQVVESQLGGILEMDWPAEGLSCRICLPGDTWQAVGVSEIAQPAGVPVATGPATHAGRRVLVVEDEALTAMAIQLLLEDAGYAVLGPVGRVEDALDLLRSGPPDAAVLDVNLFGATVDPVAATLEGMGVPFLFCTGYHNGGTAGERHPRAPVLGKPVNANNLLAAVGSLISGEARAGPAGG</sequence>
<evidence type="ECO:0000256" key="11">
    <source>
        <dbReference type="ARBA" id="ARBA00022741"/>
    </source>
</evidence>
<dbReference type="InterPro" id="IPR036890">
    <property type="entry name" value="HATPase_C_sf"/>
</dbReference>
<dbReference type="InterPro" id="IPR011102">
    <property type="entry name" value="Sig_transdc_His_kinase_HWE"/>
</dbReference>
<feature type="domain" description="PAS" evidence="21">
    <location>
        <begin position="486"/>
        <end position="528"/>
    </location>
</feature>
<gene>
    <name evidence="24" type="ORF">IGS68_33025</name>
</gene>
<dbReference type="EC" id="2.7.13.3" evidence="3"/>
<keyword evidence="16" id="KW-0675">Receptor</keyword>
<dbReference type="PROSITE" id="PS50110">
    <property type="entry name" value="RESPONSE_REGULATORY"/>
    <property type="match status" value="1"/>
</dbReference>
<evidence type="ECO:0000256" key="3">
    <source>
        <dbReference type="ARBA" id="ARBA00012438"/>
    </source>
</evidence>
<keyword evidence="12" id="KW-0418">Kinase</keyword>
<dbReference type="PANTHER" id="PTHR41523:SF8">
    <property type="entry name" value="ETHYLENE RESPONSE SENSOR PROTEIN"/>
    <property type="match status" value="1"/>
</dbReference>
<dbReference type="InterPro" id="IPR000700">
    <property type="entry name" value="PAS-assoc_C"/>
</dbReference>
<dbReference type="SMART" id="SM00911">
    <property type="entry name" value="HWE_HK"/>
    <property type="match status" value="1"/>
</dbReference>
<dbReference type="EMBL" id="CP067422">
    <property type="protein sequence ID" value="QQP93448.1"/>
    <property type="molecule type" value="Genomic_DNA"/>
</dbReference>
<organism evidence="24 25">
    <name type="scientific">Skermanella cutis</name>
    <dbReference type="NCBI Taxonomy" id="2775420"/>
    <lineage>
        <taxon>Bacteria</taxon>
        <taxon>Pseudomonadati</taxon>
        <taxon>Pseudomonadota</taxon>
        <taxon>Alphaproteobacteria</taxon>
        <taxon>Rhodospirillales</taxon>
        <taxon>Azospirillaceae</taxon>
        <taxon>Skermanella</taxon>
    </lineage>
</organism>
<dbReference type="Proteomes" id="UP000595197">
    <property type="component" value="Plasmid pTT6-2"/>
</dbReference>
<evidence type="ECO:0000256" key="18">
    <source>
        <dbReference type="SAM" id="Coils"/>
    </source>
</evidence>
<keyword evidence="19" id="KW-0812">Transmembrane</keyword>
<keyword evidence="10" id="KW-0677">Repeat</keyword>
<keyword evidence="19" id="KW-1133">Transmembrane helix</keyword>
<evidence type="ECO:0000256" key="16">
    <source>
        <dbReference type="ARBA" id="ARBA00023170"/>
    </source>
</evidence>
<evidence type="ECO:0000259" key="20">
    <source>
        <dbReference type="PROSITE" id="PS50110"/>
    </source>
</evidence>
<dbReference type="Gene3D" id="3.30.450.20">
    <property type="entry name" value="PAS domain"/>
    <property type="match status" value="4"/>
</dbReference>
<evidence type="ECO:0000256" key="9">
    <source>
        <dbReference type="ARBA" id="ARBA00022679"/>
    </source>
</evidence>
<keyword evidence="15" id="KW-0843">Virulence</keyword>
<keyword evidence="5 17" id="KW-0597">Phosphoprotein</keyword>
<dbReference type="SMART" id="SM00448">
    <property type="entry name" value="REC"/>
    <property type="match status" value="1"/>
</dbReference>
<dbReference type="Pfam" id="PF00989">
    <property type="entry name" value="PAS"/>
    <property type="match status" value="1"/>
</dbReference>
<keyword evidence="25" id="KW-1185">Reference proteome</keyword>
<evidence type="ECO:0000256" key="17">
    <source>
        <dbReference type="PROSITE-ProRule" id="PRU00169"/>
    </source>
</evidence>
<keyword evidence="9" id="KW-0808">Transferase</keyword>
<evidence type="ECO:0000256" key="5">
    <source>
        <dbReference type="ARBA" id="ARBA00022553"/>
    </source>
</evidence>
<proteinExistence type="predicted"/>
<dbReference type="SMART" id="SM00304">
    <property type="entry name" value="HAMP"/>
    <property type="match status" value="1"/>
</dbReference>
<evidence type="ECO:0000259" key="22">
    <source>
        <dbReference type="PROSITE" id="PS50113"/>
    </source>
</evidence>
<dbReference type="Pfam" id="PF00672">
    <property type="entry name" value="HAMP"/>
    <property type="match status" value="1"/>
</dbReference>
<feature type="modified residue" description="4-aspartylphosphate" evidence="17">
    <location>
        <position position="878"/>
    </location>
</feature>
<feature type="domain" description="PAC" evidence="22">
    <location>
        <begin position="561"/>
        <end position="613"/>
    </location>
</feature>
<evidence type="ECO:0000313" key="24">
    <source>
        <dbReference type="EMBL" id="QQP93448.1"/>
    </source>
</evidence>
<keyword evidence="11" id="KW-0547">Nucleotide-binding</keyword>